<feature type="region of interest" description="Disordered" evidence="1">
    <location>
        <begin position="79"/>
        <end position="101"/>
    </location>
</feature>
<accession>A0A5K3FF13</accession>
<proteinExistence type="predicted"/>
<sequence>MMKADRLPIDVNPYLTKYPGEFTKTASGHLYCLLCARLLMCYRQISIIQHLRSAKHLIRRQRRPGWLKTLMKSEKMEFHGTSHASEPTSESTHFDGSVSSDEHNSNGNCTIGSPFSSHPNVHNWCELWWLVFF</sequence>
<name>A0A5K3FF13_MESCO</name>
<evidence type="ECO:0000313" key="2">
    <source>
        <dbReference type="WBParaSite" id="MCU_007904-RA"/>
    </source>
</evidence>
<dbReference type="WBParaSite" id="MCU_007904-RA">
    <property type="protein sequence ID" value="MCU_007904-RA"/>
    <property type="gene ID" value="MCU_007904"/>
</dbReference>
<dbReference type="AlphaFoldDB" id="A0A5K3FF13"/>
<protein>
    <submittedName>
        <fullName evidence="2">C2H2-type domain-containing protein</fullName>
    </submittedName>
</protein>
<reference evidence="2" key="1">
    <citation type="submission" date="2019-11" db="UniProtKB">
        <authorList>
            <consortium name="WormBaseParasite"/>
        </authorList>
    </citation>
    <scope>IDENTIFICATION</scope>
</reference>
<organism evidence="2">
    <name type="scientific">Mesocestoides corti</name>
    <name type="common">Flatworm</name>
    <dbReference type="NCBI Taxonomy" id="53468"/>
    <lineage>
        <taxon>Eukaryota</taxon>
        <taxon>Metazoa</taxon>
        <taxon>Spiralia</taxon>
        <taxon>Lophotrochozoa</taxon>
        <taxon>Platyhelminthes</taxon>
        <taxon>Cestoda</taxon>
        <taxon>Eucestoda</taxon>
        <taxon>Cyclophyllidea</taxon>
        <taxon>Mesocestoididae</taxon>
        <taxon>Mesocestoides</taxon>
    </lineage>
</organism>
<evidence type="ECO:0000256" key="1">
    <source>
        <dbReference type="SAM" id="MobiDB-lite"/>
    </source>
</evidence>
<feature type="compositionally biased region" description="Polar residues" evidence="1">
    <location>
        <begin position="82"/>
        <end position="91"/>
    </location>
</feature>